<accession>A0A2T4SXQ9</accession>
<comment type="caution">
    <text evidence="2">The sequence shown here is derived from an EMBL/GenBank/DDBJ whole genome shotgun (WGS) entry which is preliminary data.</text>
</comment>
<feature type="transmembrane region" description="Helical" evidence="1">
    <location>
        <begin position="6"/>
        <end position="24"/>
    </location>
</feature>
<reference evidence="2 3" key="1">
    <citation type="journal article" date="2016" name="Front. Microbiol.">
        <title>Comprehensive Phylogenetic Analysis of Bovine Non-aureus Staphylococci Species Based on Whole-Genome Sequencing.</title>
        <authorList>
            <person name="Naushad S."/>
            <person name="Barkema H.W."/>
            <person name="Luby C."/>
            <person name="Condas L.A."/>
            <person name="Nobrega D.B."/>
            <person name="Carson D.A."/>
            <person name="De Buck J."/>
        </authorList>
    </citation>
    <scope>NUCLEOTIDE SEQUENCE [LARGE SCALE GENOMIC DNA]</scope>
    <source>
        <strain evidence="2 3">SNUC 1388</strain>
    </source>
</reference>
<evidence type="ECO:0000256" key="1">
    <source>
        <dbReference type="SAM" id="Phobius"/>
    </source>
</evidence>
<organism evidence="2 3">
    <name type="scientific">Staphylococcus gallinarum</name>
    <dbReference type="NCBI Taxonomy" id="1293"/>
    <lineage>
        <taxon>Bacteria</taxon>
        <taxon>Bacillati</taxon>
        <taxon>Bacillota</taxon>
        <taxon>Bacilli</taxon>
        <taxon>Bacillales</taxon>
        <taxon>Staphylococcaceae</taxon>
        <taxon>Staphylococcus</taxon>
    </lineage>
</organism>
<name>A0A2T4SXQ9_STAGA</name>
<protein>
    <submittedName>
        <fullName evidence="2">Uncharacterized protein</fullName>
    </submittedName>
</protein>
<evidence type="ECO:0000313" key="3">
    <source>
        <dbReference type="Proteomes" id="UP000283576"/>
    </source>
</evidence>
<dbReference type="Proteomes" id="UP000283576">
    <property type="component" value="Unassembled WGS sequence"/>
</dbReference>
<feature type="transmembrane region" description="Helical" evidence="1">
    <location>
        <begin position="55"/>
        <end position="75"/>
    </location>
</feature>
<gene>
    <name evidence="2" type="ORF">BUZ01_09520</name>
</gene>
<evidence type="ECO:0000313" key="2">
    <source>
        <dbReference type="EMBL" id="RIL42419.1"/>
    </source>
</evidence>
<dbReference type="AlphaFoldDB" id="A0A2T4SXQ9"/>
<sequence length="79" mass="9276">MVYFIIIMSCVSVFLLITSCYGFINQHQYKNSLDFNSMEHFEIEAFKKQHLAMKIFSISLFVLSIIAFILVIYLIKSQL</sequence>
<keyword evidence="1" id="KW-0812">Transmembrane</keyword>
<keyword evidence="1" id="KW-1133">Transmembrane helix</keyword>
<proteinExistence type="predicted"/>
<keyword evidence="1" id="KW-0472">Membrane</keyword>
<dbReference type="EMBL" id="QXRZ01000005">
    <property type="protein sequence ID" value="RIL42419.1"/>
    <property type="molecule type" value="Genomic_DNA"/>
</dbReference>